<feature type="transmembrane region" description="Helical" evidence="1">
    <location>
        <begin position="179"/>
        <end position="197"/>
    </location>
</feature>
<protein>
    <recommendedName>
        <fullName evidence="4">DUF2202 domain-containing protein</fullName>
    </recommendedName>
</protein>
<dbReference type="Proteomes" id="UP000256650">
    <property type="component" value="Unassembled WGS sequence"/>
</dbReference>
<sequence length="206" mass="22932">MRAENLLLALNDEYKAYSFYASVSSYGQVFAHLQNAEQTHINALSWHLQNLGVVIPQNPYNAESFASFSSIEEILQTALINENKNVELYNTLIANEKDSEVLDTFYRLQAASFNNHIPALIHTFEQVQGVARDSTQNLQSTLKALSEGKALLNEAGEMVNKMQNGALSQMELESFLHKFNYSLIGGVIVGALGASLLNEFLNQNKE</sequence>
<dbReference type="OrthoDB" id="573482at2"/>
<evidence type="ECO:0000313" key="3">
    <source>
        <dbReference type="Proteomes" id="UP000256650"/>
    </source>
</evidence>
<dbReference type="InterPro" id="IPR012347">
    <property type="entry name" value="Ferritin-like"/>
</dbReference>
<keyword evidence="1" id="KW-1133">Transmembrane helix</keyword>
<evidence type="ECO:0008006" key="4">
    <source>
        <dbReference type="Google" id="ProtNLM"/>
    </source>
</evidence>
<gene>
    <name evidence="2" type="ORF">CQA43_05215</name>
</gene>
<evidence type="ECO:0000256" key="1">
    <source>
        <dbReference type="SAM" id="Phobius"/>
    </source>
</evidence>
<accession>A0A3D8ICU2</accession>
<dbReference type="SUPFAM" id="SSF47240">
    <property type="entry name" value="Ferritin-like"/>
    <property type="match status" value="1"/>
</dbReference>
<organism evidence="2 3">
    <name type="scientific">Helicobacter ganmani</name>
    <dbReference type="NCBI Taxonomy" id="60246"/>
    <lineage>
        <taxon>Bacteria</taxon>
        <taxon>Pseudomonadati</taxon>
        <taxon>Campylobacterota</taxon>
        <taxon>Epsilonproteobacteria</taxon>
        <taxon>Campylobacterales</taxon>
        <taxon>Helicobacteraceae</taxon>
        <taxon>Helicobacter</taxon>
    </lineage>
</organism>
<name>A0A3D8ICU2_9HELI</name>
<reference evidence="2 3" key="1">
    <citation type="submission" date="2018-04" db="EMBL/GenBank/DDBJ databases">
        <title>Novel Campyloabacter and Helicobacter Species and Strains.</title>
        <authorList>
            <person name="Mannion A.J."/>
            <person name="Shen Z."/>
            <person name="Fox J.G."/>
        </authorList>
    </citation>
    <scope>NUCLEOTIDE SEQUENCE [LARGE SCALE GENOMIC DNA]</scope>
    <source>
        <strain evidence="2 3">MIT 99-5101</strain>
    </source>
</reference>
<keyword evidence="1" id="KW-0472">Membrane</keyword>
<proteinExistence type="predicted"/>
<evidence type="ECO:0000313" key="2">
    <source>
        <dbReference type="EMBL" id="RDU63023.1"/>
    </source>
</evidence>
<dbReference type="Gene3D" id="1.20.1260.10">
    <property type="match status" value="1"/>
</dbReference>
<comment type="caution">
    <text evidence="2">The sequence shown here is derived from an EMBL/GenBank/DDBJ whole genome shotgun (WGS) entry which is preliminary data.</text>
</comment>
<dbReference type="RefSeq" id="WP_115551557.1">
    <property type="nucleotide sequence ID" value="NZ_CAOOIB010000008.1"/>
</dbReference>
<keyword evidence="1" id="KW-0812">Transmembrane</keyword>
<dbReference type="GeneID" id="82535686"/>
<dbReference type="InterPro" id="IPR009078">
    <property type="entry name" value="Ferritin-like_SF"/>
</dbReference>
<dbReference type="EMBL" id="NXLS01000004">
    <property type="protein sequence ID" value="RDU63023.1"/>
    <property type="molecule type" value="Genomic_DNA"/>
</dbReference>
<keyword evidence="3" id="KW-1185">Reference proteome</keyword>
<dbReference type="AlphaFoldDB" id="A0A3D8ICU2"/>